<feature type="signal peptide" evidence="4">
    <location>
        <begin position="1"/>
        <end position="28"/>
    </location>
</feature>
<sequence>MRWSAALRPAAAALLVAAASLTGGVAVTALWPVPVETDYYAADVRLSPSWGQHSTIGSDTVVGSVSAEFSGLAPGIRVEPRIKPEITELVKSGNLALSTLALDDADRERLIREAAIGLGLRFLGGAVAGLGIVILGAGLYRRGHPGRRAVLSSVLVTAVTCAGVGVAAQRTYTPDRLEALHSTGLLEMAVANRSLFGDVNHRTDQAAPYLRNLLALSNAVQAEYAPVQISDESALKVLLVSDIHAANQYSLMRTIVQEQDIDVVIDTGDLINFSQAVEARLTNLYDGISSLGVPYVFVRGNHDASSPDDTALLHGLAEIDNVVLVEPEPGEYQQVSVGGLRIAGFNDPRTFGHPASEEMRQKEREARDAWIEALGDGQVPDLTIAHNPYALEDAPGRLRINGHMHVADLEGNRIQVGTFTGAGNLRRFTWNTDGERLGQPSAFDVLTFDDECQAGRLTRYEYRAVIEGQPTYDSVSVINAARVAEPAQEGRTCGGDSVEVEPLPGP</sequence>
<name>A0A852VN55_9MICO</name>
<dbReference type="EMBL" id="JACCAE010000001">
    <property type="protein sequence ID" value="NYF98487.1"/>
    <property type="molecule type" value="Genomic_DNA"/>
</dbReference>
<feature type="domain" description="Calcineurin-like phosphoesterase" evidence="5">
    <location>
        <begin position="235"/>
        <end position="406"/>
    </location>
</feature>
<keyword evidence="3" id="KW-0472">Membrane</keyword>
<dbReference type="PANTHER" id="PTHR31302">
    <property type="entry name" value="TRANSMEMBRANE PROTEIN WITH METALLOPHOSPHOESTERASE DOMAIN-RELATED"/>
    <property type="match status" value="1"/>
</dbReference>
<evidence type="ECO:0000313" key="7">
    <source>
        <dbReference type="Proteomes" id="UP000554054"/>
    </source>
</evidence>
<dbReference type="InterPro" id="IPR051158">
    <property type="entry name" value="Metallophosphoesterase_sf"/>
</dbReference>
<dbReference type="Proteomes" id="UP000554054">
    <property type="component" value="Unassembled WGS sequence"/>
</dbReference>
<evidence type="ECO:0000256" key="3">
    <source>
        <dbReference type="SAM" id="Phobius"/>
    </source>
</evidence>
<dbReference type="RefSeq" id="WP_185991291.1">
    <property type="nucleotide sequence ID" value="NZ_JACCAE010000001.1"/>
</dbReference>
<reference evidence="6 7" key="1">
    <citation type="submission" date="2020-07" db="EMBL/GenBank/DDBJ databases">
        <title>Sequencing the genomes of 1000 actinobacteria strains.</title>
        <authorList>
            <person name="Klenk H.-P."/>
        </authorList>
    </citation>
    <scope>NUCLEOTIDE SEQUENCE [LARGE SCALE GENOMIC DNA]</scope>
    <source>
        <strain evidence="6 7">DSM 26154</strain>
    </source>
</reference>
<dbReference type="Gene3D" id="3.60.21.10">
    <property type="match status" value="1"/>
</dbReference>
<evidence type="ECO:0000259" key="5">
    <source>
        <dbReference type="Pfam" id="PF00149"/>
    </source>
</evidence>
<dbReference type="InterPro" id="IPR004843">
    <property type="entry name" value="Calcineurin-like_PHP"/>
</dbReference>
<evidence type="ECO:0000256" key="2">
    <source>
        <dbReference type="ARBA" id="ARBA00022801"/>
    </source>
</evidence>
<dbReference type="GO" id="GO:0008758">
    <property type="term" value="F:UDP-2,3-diacylglucosamine hydrolase activity"/>
    <property type="evidence" value="ECO:0007669"/>
    <property type="project" value="TreeGrafter"/>
</dbReference>
<dbReference type="GO" id="GO:0016020">
    <property type="term" value="C:membrane"/>
    <property type="evidence" value="ECO:0007669"/>
    <property type="project" value="GOC"/>
</dbReference>
<gene>
    <name evidence="6" type="ORF">BJY20_001879</name>
</gene>
<evidence type="ECO:0000256" key="4">
    <source>
        <dbReference type="SAM" id="SignalP"/>
    </source>
</evidence>
<organism evidence="6 7">
    <name type="scientific">Janibacter cremeus</name>
    <dbReference type="NCBI Taxonomy" id="1285192"/>
    <lineage>
        <taxon>Bacteria</taxon>
        <taxon>Bacillati</taxon>
        <taxon>Actinomycetota</taxon>
        <taxon>Actinomycetes</taxon>
        <taxon>Micrococcales</taxon>
        <taxon>Intrasporangiaceae</taxon>
        <taxon>Janibacter</taxon>
    </lineage>
</organism>
<comment type="caution">
    <text evidence="6">The sequence shown here is derived from an EMBL/GenBank/DDBJ whole genome shotgun (WGS) entry which is preliminary data.</text>
</comment>
<keyword evidence="1" id="KW-0479">Metal-binding</keyword>
<dbReference type="PANTHER" id="PTHR31302:SF31">
    <property type="entry name" value="PHOSPHODIESTERASE YAEI"/>
    <property type="match status" value="1"/>
</dbReference>
<evidence type="ECO:0000313" key="6">
    <source>
        <dbReference type="EMBL" id="NYF98487.1"/>
    </source>
</evidence>
<feature type="transmembrane region" description="Helical" evidence="3">
    <location>
        <begin position="114"/>
        <end position="137"/>
    </location>
</feature>
<dbReference type="GO" id="GO:0046872">
    <property type="term" value="F:metal ion binding"/>
    <property type="evidence" value="ECO:0007669"/>
    <property type="project" value="UniProtKB-KW"/>
</dbReference>
<dbReference type="GO" id="GO:0009245">
    <property type="term" value="P:lipid A biosynthetic process"/>
    <property type="evidence" value="ECO:0007669"/>
    <property type="project" value="TreeGrafter"/>
</dbReference>
<keyword evidence="3" id="KW-1133">Transmembrane helix</keyword>
<dbReference type="AlphaFoldDB" id="A0A852VN55"/>
<keyword evidence="3" id="KW-0812">Transmembrane</keyword>
<accession>A0A852VN55</accession>
<feature type="transmembrane region" description="Helical" evidence="3">
    <location>
        <begin position="149"/>
        <end position="168"/>
    </location>
</feature>
<keyword evidence="4" id="KW-0732">Signal</keyword>
<keyword evidence="2 6" id="KW-0378">Hydrolase</keyword>
<keyword evidence="7" id="KW-1185">Reference proteome</keyword>
<protein>
    <submittedName>
        <fullName evidence="6">Putative MPP superfamily phosphohydrolase</fullName>
    </submittedName>
</protein>
<dbReference type="InterPro" id="IPR029052">
    <property type="entry name" value="Metallo-depent_PP-like"/>
</dbReference>
<evidence type="ECO:0000256" key="1">
    <source>
        <dbReference type="ARBA" id="ARBA00022723"/>
    </source>
</evidence>
<dbReference type="SUPFAM" id="SSF56300">
    <property type="entry name" value="Metallo-dependent phosphatases"/>
    <property type="match status" value="1"/>
</dbReference>
<dbReference type="CDD" id="cd00838">
    <property type="entry name" value="MPP_superfamily"/>
    <property type="match status" value="1"/>
</dbReference>
<feature type="chain" id="PRO_5039688430" evidence="4">
    <location>
        <begin position="29"/>
        <end position="506"/>
    </location>
</feature>
<proteinExistence type="predicted"/>
<dbReference type="Pfam" id="PF00149">
    <property type="entry name" value="Metallophos"/>
    <property type="match status" value="1"/>
</dbReference>